<dbReference type="PANTHER" id="PTHR33370">
    <property type="entry name" value="TRANSLATION INITIATION FACTOR IF-1, CHLOROPLASTIC"/>
    <property type="match status" value="1"/>
</dbReference>
<comment type="caution">
    <text evidence="7">The sequence shown here is derived from an EMBL/GenBank/DDBJ whole genome shotgun (WGS) entry which is preliminary data.</text>
</comment>
<keyword evidence="2 5" id="KW-0396">Initiation factor</keyword>
<evidence type="ECO:0000256" key="3">
    <source>
        <dbReference type="ARBA" id="ARBA00022917"/>
    </source>
</evidence>
<organism evidence="7 8">
    <name type="scientific">Candidatus Jorgensenbacteria bacterium RIFCSPLOWO2_01_FULL_45_25b</name>
    <dbReference type="NCBI Taxonomy" id="1798471"/>
    <lineage>
        <taxon>Bacteria</taxon>
        <taxon>Candidatus Joergenseniibacteriota</taxon>
    </lineage>
</organism>
<dbReference type="SUPFAM" id="SSF50249">
    <property type="entry name" value="Nucleic acid-binding proteins"/>
    <property type="match status" value="1"/>
</dbReference>
<accession>A0A1F6BT01</accession>
<feature type="domain" description="S1-like" evidence="6">
    <location>
        <begin position="1"/>
        <end position="74"/>
    </location>
</feature>
<dbReference type="InterPro" id="IPR012340">
    <property type="entry name" value="NA-bd_OB-fold"/>
</dbReference>
<dbReference type="Gene3D" id="2.40.50.140">
    <property type="entry name" value="Nucleic acid-binding proteins"/>
    <property type="match status" value="1"/>
</dbReference>
<dbReference type="Pfam" id="PF01176">
    <property type="entry name" value="eIF-1a"/>
    <property type="match status" value="1"/>
</dbReference>
<dbReference type="InterPro" id="IPR006196">
    <property type="entry name" value="RNA-binding_domain_S1_IF1"/>
</dbReference>
<dbReference type="PANTHER" id="PTHR33370:SF1">
    <property type="entry name" value="TRANSLATION INITIATION FACTOR IF-1, CHLOROPLASTIC"/>
    <property type="match status" value="1"/>
</dbReference>
<evidence type="ECO:0000259" key="6">
    <source>
        <dbReference type="PROSITE" id="PS50832"/>
    </source>
</evidence>
<dbReference type="PROSITE" id="PS50832">
    <property type="entry name" value="S1_IF1_TYPE"/>
    <property type="match status" value="1"/>
</dbReference>
<sequence>MKNTSAIKVEGIVEEALPGLLFRVTLRTKEGQKQILAHLGGKMKIHKIRIVAGDTVAVEMSNINDIRGRIIRRF</sequence>
<keyword evidence="3 5" id="KW-0648">Protein biosynthesis</keyword>
<evidence type="ECO:0000256" key="1">
    <source>
        <dbReference type="ARBA" id="ARBA00010939"/>
    </source>
</evidence>
<dbReference type="GO" id="GO:0005829">
    <property type="term" value="C:cytosol"/>
    <property type="evidence" value="ECO:0007669"/>
    <property type="project" value="TreeGrafter"/>
</dbReference>
<dbReference type="STRING" id="1798471.A3A21_01610"/>
<proteinExistence type="inferred from homology"/>
<name>A0A1F6BT01_9BACT</name>
<dbReference type="GO" id="GO:0003743">
    <property type="term" value="F:translation initiation factor activity"/>
    <property type="evidence" value="ECO:0007669"/>
    <property type="project" value="UniProtKB-UniRule"/>
</dbReference>
<gene>
    <name evidence="7" type="ORF">A3A21_01610</name>
</gene>
<evidence type="ECO:0000256" key="2">
    <source>
        <dbReference type="ARBA" id="ARBA00022540"/>
    </source>
</evidence>
<comment type="similarity">
    <text evidence="1">Belongs to the IF-1 family.</text>
</comment>
<dbReference type="Proteomes" id="UP000176996">
    <property type="component" value="Unassembled WGS sequence"/>
</dbReference>
<evidence type="ECO:0000313" key="8">
    <source>
        <dbReference type="Proteomes" id="UP000176996"/>
    </source>
</evidence>
<evidence type="ECO:0000313" key="7">
    <source>
        <dbReference type="EMBL" id="OGG40089.1"/>
    </source>
</evidence>
<evidence type="ECO:0000256" key="5">
    <source>
        <dbReference type="PROSITE-ProRule" id="PRU00181"/>
    </source>
</evidence>
<dbReference type="GO" id="GO:0003723">
    <property type="term" value="F:RNA binding"/>
    <property type="evidence" value="ECO:0007669"/>
    <property type="project" value="InterPro"/>
</dbReference>
<dbReference type="GO" id="GO:0043022">
    <property type="term" value="F:ribosome binding"/>
    <property type="evidence" value="ECO:0007669"/>
    <property type="project" value="TreeGrafter"/>
</dbReference>
<protein>
    <recommendedName>
        <fullName evidence="4">Translation initiation factor IF-1</fullName>
    </recommendedName>
</protein>
<dbReference type="EMBL" id="MFKK01000034">
    <property type="protein sequence ID" value="OGG40089.1"/>
    <property type="molecule type" value="Genomic_DNA"/>
</dbReference>
<dbReference type="AlphaFoldDB" id="A0A1F6BT01"/>
<reference evidence="7 8" key="1">
    <citation type="journal article" date="2016" name="Nat. Commun.">
        <title>Thousands of microbial genomes shed light on interconnected biogeochemical processes in an aquifer system.</title>
        <authorList>
            <person name="Anantharaman K."/>
            <person name="Brown C.T."/>
            <person name="Hug L.A."/>
            <person name="Sharon I."/>
            <person name="Castelle C.J."/>
            <person name="Probst A.J."/>
            <person name="Thomas B.C."/>
            <person name="Singh A."/>
            <person name="Wilkins M.J."/>
            <person name="Karaoz U."/>
            <person name="Brodie E.L."/>
            <person name="Williams K.H."/>
            <person name="Hubbard S.S."/>
            <person name="Banfield J.F."/>
        </authorList>
    </citation>
    <scope>NUCLEOTIDE SEQUENCE [LARGE SCALE GENOMIC DNA]</scope>
</reference>
<dbReference type="NCBIfam" id="TIGR00008">
    <property type="entry name" value="infA"/>
    <property type="match status" value="1"/>
</dbReference>
<dbReference type="InterPro" id="IPR004368">
    <property type="entry name" value="TIF_IF1"/>
</dbReference>
<evidence type="ECO:0000256" key="4">
    <source>
        <dbReference type="NCBIfam" id="TIGR00008"/>
    </source>
</evidence>